<protein>
    <recommendedName>
        <fullName evidence="1">Glutamine amidotransferase type-2 domain-containing protein</fullName>
    </recommendedName>
</protein>
<reference evidence="2" key="1">
    <citation type="journal article" date="2015" name="Nature">
        <title>Complex archaea that bridge the gap between prokaryotes and eukaryotes.</title>
        <authorList>
            <person name="Spang A."/>
            <person name="Saw J.H."/>
            <person name="Jorgensen S.L."/>
            <person name="Zaremba-Niedzwiedzka K."/>
            <person name="Martijn J."/>
            <person name="Lind A.E."/>
            <person name="van Eijk R."/>
            <person name="Schleper C."/>
            <person name="Guy L."/>
            <person name="Ettema T.J."/>
        </authorList>
    </citation>
    <scope>NUCLEOTIDE SEQUENCE</scope>
</reference>
<dbReference type="Gene3D" id="3.60.20.10">
    <property type="entry name" value="Glutamine Phosphoribosylpyrophosphate, subunit 1, domain 1"/>
    <property type="match status" value="1"/>
</dbReference>
<proteinExistence type="predicted"/>
<accession>A0A0F9LY69</accession>
<organism evidence="2">
    <name type="scientific">marine sediment metagenome</name>
    <dbReference type="NCBI Taxonomy" id="412755"/>
    <lineage>
        <taxon>unclassified sequences</taxon>
        <taxon>metagenomes</taxon>
        <taxon>ecological metagenomes</taxon>
    </lineage>
</organism>
<dbReference type="CDD" id="cd00352">
    <property type="entry name" value="Gn_AT_II"/>
    <property type="match status" value="1"/>
</dbReference>
<dbReference type="Pfam" id="PF13522">
    <property type="entry name" value="GATase_6"/>
    <property type="match status" value="1"/>
</dbReference>
<feature type="domain" description="Glutamine amidotransferase type-2" evidence="1">
    <location>
        <begin position="2"/>
        <end position="233"/>
    </location>
</feature>
<dbReference type="AlphaFoldDB" id="A0A0F9LY69"/>
<evidence type="ECO:0000259" key="1">
    <source>
        <dbReference type="PROSITE" id="PS51278"/>
    </source>
</evidence>
<dbReference type="SUPFAM" id="SSF56235">
    <property type="entry name" value="N-terminal nucleophile aminohydrolases (Ntn hydrolases)"/>
    <property type="match status" value="1"/>
</dbReference>
<dbReference type="PROSITE" id="PS51278">
    <property type="entry name" value="GATASE_TYPE_2"/>
    <property type="match status" value="1"/>
</dbReference>
<dbReference type="EMBL" id="LAZR01005639">
    <property type="protein sequence ID" value="KKM98298.1"/>
    <property type="molecule type" value="Genomic_DNA"/>
</dbReference>
<sequence>MCGIATIAIGRSARGRIPYEKLRGMTSEILVELSSRGQDASGIAVINDDDVHVFKKPLRPRRLVVRPRFKDILKKIGPKTNFIMLHSRAASVGGNEDNYNNHPIIADPIVGIHNGTLYNDDKLFRSFRKHFKPEGSVDSEIIFRMLNMYLNRGLCPKQAMQMVSKQLIGAFTGAAVDMRRTNQMLVFKFGRELAVLNLPYYDTLITVSEARFYDHARDKMKLKVKDKILYPKEETGFLIDVNAGRITEQLIDFNLPVQEEARRSTLRWNNWVHFSGF</sequence>
<comment type="caution">
    <text evidence="2">The sequence shown here is derived from an EMBL/GenBank/DDBJ whole genome shotgun (WGS) entry which is preliminary data.</text>
</comment>
<name>A0A0F9LY69_9ZZZZ</name>
<evidence type="ECO:0000313" key="2">
    <source>
        <dbReference type="EMBL" id="KKM98298.1"/>
    </source>
</evidence>
<dbReference type="InterPro" id="IPR017932">
    <property type="entry name" value="GATase_2_dom"/>
</dbReference>
<dbReference type="InterPro" id="IPR029055">
    <property type="entry name" value="Ntn_hydrolases_N"/>
</dbReference>
<gene>
    <name evidence="2" type="ORF">LCGC14_1159390</name>
</gene>